<dbReference type="STRING" id="1307761.L21SP2_1774"/>
<dbReference type="KEGG" id="slr:L21SP2_1774"/>
<proteinExistence type="predicted"/>
<accession>V5WJ05</accession>
<protein>
    <submittedName>
        <fullName evidence="2">TPR domain protein</fullName>
    </submittedName>
</protein>
<evidence type="ECO:0000256" key="1">
    <source>
        <dbReference type="PROSITE-ProRule" id="PRU00339"/>
    </source>
</evidence>
<dbReference type="PROSITE" id="PS50005">
    <property type="entry name" value="TPR"/>
    <property type="match status" value="1"/>
</dbReference>
<dbReference type="Pfam" id="PF13432">
    <property type="entry name" value="TPR_16"/>
    <property type="match status" value="1"/>
</dbReference>
<keyword evidence="1" id="KW-0802">TPR repeat</keyword>
<dbReference type="HOGENOM" id="CLU_073066_0_0_12"/>
<dbReference type="eggNOG" id="COG0457">
    <property type="taxonomic scope" value="Bacteria"/>
</dbReference>
<reference evidence="2 3" key="1">
    <citation type="journal article" date="2015" name="Stand. Genomic Sci.">
        <title>Complete genome sequence and description of Salinispira pacifica gen. nov., sp. nov., a novel spirochaete isolated form a hypersaline microbial mat.</title>
        <authorList>
            <person name="Ben Hania W."/>
            <person name="Joseph M."/>
            <person name="Schumann P."/>
            <person name="Bunk B."/>
            <person name="Fiebig A."/>
            <person name="Sproer C."/>
            <person name="Klenk H.P."/>
            <person name="Fardeau M.L."/>
            <person name="Spring S."/>
        </authorList>
    </citation>
    <scope>NUCLEOTIDE SEQUENCE [LARGE SCALE GENOMIC DNA]</scope>
    <source>
        <strain evidence="2 3">L21-RPul-D2</strain>
    </source>
</reference>
<dbReference type="EMBL" id="CP006939">
    <property type="protein sequence ID" value="AHC15151.1"/>
    <property type="molecule type" value="Genomic_DNA"/>
</dbReference>
<dbReference type="Gene3D" id="1.25.40.10">
    <property type="entry name" value="Tetratricopeptide repeat domain"/>
    <property type="match status" value="2"/>
</dbReference>
<gene>
    <name evidence="2" type="ORF">L21SP2_1774</name>
</gene>
<dbReference type="SUPFAM" id="SSF48452">
    <property type="entry name" value="TPR-like"/>
    <property type="match status" value="1"/>
</dbReference>
<dbReference type="AlphaFoldDB" id="V5WJ05"/>
<dbReference type="InterPro" id="IPR011990">
    <property type="entry name" value="TPR-like_helical_dom_sf"/>
</dbReference>
<dbReference type="SMART" id="SM00028">
    <property type="entry name" value="TPR"/>
    <property type="match status" value="3"/>
</dbReference>
<dbReference type="PANTHER" id="PTHR12558:SF13">
    <property type="entry name" value="CELL DIVISION CYCLE PROTEIN 27 HOMOLOG"/>
    <property type="match status" value="1"/>
</dbReference>
<organism evidence="2 3">
    <name type="scientific">Salinispira pacifica</name>
    <dbReference type="NCBI Taxonomy" id="1307761"/>
    <lineage>
        <taxon>Bacteria</taxon>
        <taxon>Pseudomonadati</taxon>
        <taxon>Spirochaetota</taxon>
        <taxon>Spirochaetia</taxon>
        <taxon>Spirochaetales</taxon>
        <taxon>Spirochaetaceae</taxon>
        <taxon>Salinispira</taxon>
    </lineage>
</organism>
<dbReference type="InterPro" id="IPR019734">
    <property type="entry name" value="TPR_rpt"/>
</dbReference>
<dbReference type="PANTHER" id="PTHR12558">
    <property type="entry name" value="CELL DIVISION CYCLE 16,23,27"/>
    <property type="match status" value="1"/>
</dbReference>
<evidence type="ECO:0000313" key="3">
    <source>
        <dbReference type="Proteomes" id="UP000018680"/>
    </source>
</evidence>
<sequence>MLLAVLASVILYVLLRNSEAVLPDTENDQIQKEWDAQNYEQVAALTGAKLLDEPLNSRNLLYNGIANFYYALTLVNQDEREGHLNSSIHSLRKLLYDPPAGFQQTIWYILGKAYFHKGPYYYDLSEKYLSLAEDSGFTADDILEYLGVIHLDYGEIDSGISYIRQAIQNSPRAVLFLTIAEAYEEQGNTGEALEYYEEALNRSEDSFLRQEASLGKGRTLFRMEEFDRAQEIFEAIIDRNSQSAQAYFYLGEIFAEAGDMVKARAQWREAYNQDRTFRPALERLQS</sequence>
<dbReference type="Pfam" id="PF13181">
    <property type="entry name" value="TPR_8"/>
    <property type="match status" value="1"/>
</dbReference>
<evidence type="ECO:0000313" key="2">
    <source>
        <dbReference type="EMBL" id="AHC15151.1"/>
    </source>
</evidence>
<keyword evidence="3" id="KW-1185">Reference proteome</keyword>
<name>V5WJ05_9SPIO</name>
<feature type="repeat" description="TPR" evidence="1">
    <location>
        <begin position="173"/>
        <end position="206"/>
    </location>
</feature>
<dbReference type="Proteomes" id="UP000018680">
    <property type="component" value="Chromosome"/>
</dbReference>